<keyword evidence="1" id="KW-0472">Membrane</keyword>
<sequence length="81" mass="9127">MTWSKRLVLLVGLSLALETQTLKAQIDSTQKVNSAVLATATPELKLDPETKRQRNKTERKVFVSCLLIVLTTILIYNVRSK</sequence>
<gene>
    <name evidence="3" type="ORF">F0P94_06575</name>
</gene>
<feature type="signal peptide" evidence="2">
    <location>
        <begin position="1"/>
        <end position="24"/>
    </location>
</feature>
<evidence type="ECO:0000256" key="1">
    <source>
        <dbReference type="SAM" id="Phobius"/>
    </source>
</evidence>
<dbReference type="Proteomes" id="UP000326570">
    <property type="component" value="Unassembled WGS sequence"/>
</dbReference>
<keyword evidence="1" id="KW-1133">Transmembrane helix</keyword>
<keyword evidence="1" id="KW-0812">Transmembrane</keyword>
<accession>A0A5N1J066</accession>
<feature type="transmembrane region" description="Helical" evidence="1">
    <location>
        <begin position="61"/>
        <end position="78"/>
    </location>
</feature>
<feature type="chain" id="PRO_5024897276" evidence="2">
    <location>
        <begin position="25"/>
        <end position="81"/>
    </location>
</feature>
<evidence type="ECO:0000256" key="2">
    <source>
        <dbReference type="SAM" id="SignalP"/>
    </source>
</evidence>
<keyword evidence="2" id="KW-0732">Signal</keyword>
<organism evidence="3 4">
    <name type="scientific">Adhaeribacter soli</name>
    <dbReference type="NCBI Taxonomy" id="2607655"/>
    <lineage>
        <taxon>Bacteria</taxon>
        <taxon>Pseudomonadati</taxon>
        <taxon>Bacteroidota</taxon>
        <taxon>Cytophagia</taxon>
        <taxon>Cytophagales</taxon>
        <taxon>Hymenobacteraceae</taxon>
        <taxon>Adhaeribacter</taxon>
    </lineage>
</organism>
<name>A0A5N1J066_9BACT</name>
<evidence type="ECO:0000313" key="4">
    <source>
        <dbReference type="Proteomes" id="UP000326570"/>
    </source>
</evidence>
<comment type="caution">
    <text evidence="3">The sequence shown here is derived from an EMBL/GenBank/DDBJ whole genome shotgun (WGS) entry which is preliminary data.</text>
</comment>
<dbReference type="RefSeq" id="WP_150903051.1">
    <property type="nucleotide sequence ID" value="NZ_VTWT01000003.1"/>
</dbReference>
<proteinExistence type="predicted"/>
<dbReference type="EMBL" id="VTWT01000003">
    <property type="protein sequence ID" value="KAA9340010.1"/>
    <property type="molecule type" value="Genomic_DNA"/>
</dbReference>
<protein>
    <submittedName>
        <fullName evidence="3">Uncharacterized protein</fullName>
    </submittedName>
</protein>
<evidence type="ECO:0000313" key="3">
    <source>
        <dbReference type="EMBL" id="KAA9340010.1"/>
    </source>
</evidence>
<reference evidence="3 4" key="1">
    <citation type="submission" date="2019-09" db="EMBL/GenBank/DDBJ databases">
        <title>Genome sequence of Adhaeribacter sp. M2.</title>
        <authorList>
            <person name="Srinivasan S."/>
        </authorList>
    </citation>
    <scope>NUCLEOTIDE SEQUENCE [LARGE SCALE GENOMIC DNA]</scope>
    <source>
        <strain evidence="3 4">M2</strain>
    </source>
</reference>
<dbReference type="AlphaFoldDB" id="A0A5N1J066"/>
<keyword evidence="4" id="KW-1185">Reference proteome</keyword>